<reference evidence="4" key="3">
    <citation type="submission" date="2018-07" db="EMBL/GenBank/DDBJ databases">
        <authorList>
            <person name="Quirk P.G."/>
            <person name="Krulwich T.A."/>
        </authorList>
    </citation>
    <scope>NUCLEOTIDE SEQUENCE</scope>
    <source>
        <strain evidence="4">CCRI-19302</strain>
    </source>
</reference>
<dbReference type="PANTHER" id="PTHR45138:SF9">
    <property type="entry name" value="DIGUANYLATE CYCLASE DGCM-RELATED"/>
    <property type="match status" value="1"/>
</dbReference>
<feature type="transmembrane region" description="Helical" evidence="1">
    <location>
        <begin position="120"/>
        <end position="151"/>
    </location>
</feature>
<dbReference type="PANTHER" id="PTHR45138">
    <property type="entry name" value="REGULATORY COMPONENTS OF SENSORY TRANSDUCTION SYSTEM"/>
    <property type="match status" value="1"/>
</dbReference>
<dbReference type="SMART" id="SM00267">
    <property type="entry name" value="GGDEF"/>
    <property type="match status" value="1"/>
</dbReference>
<dbReference type="AlphaFoldDB" id="A0A255IQW9"/>
<evidence type="ECO:0000313" key="4">
    <source>
        <dbReference type="EMBL" id="RDY27636.1"/>
    </source>
</evidence>
<dbReference type="Pfam" id="PF00990">
    <property type="entry name" value="GGDEF"/>
    <property type="match status" value="1"/>
</dbReference>
<dbReference type="CDD" id="cd01949">
    <property type="entry name" value="GGDEF"/>
    <property type="match status" value="1"/>
</dbReference>
<dbReference type="FunFam" id="3.30.70.270:FF:000001">
    <property type="entry name" value="Diguanylate cyclase domain protein"/>
    <property type="match status" value="1"/>
</dbReference>
<keyword evidence="1" id="KW-1133">Transmembrane helix</keyword>
<dbReference type="Proteomes" id="UP000247523">
    <property type="component" value="Unassembled WGS sequence"/>
</dbReference>
<dbReference type="GO" id="GO:0005886">
    <property type="term" value="C:plasma membrane"/>
    <property type="evidence" value="ECO:0007669"/>
    <property type="project" value="TreeGrafter"/>
</dbReference>
<keyword evidence="5" id="KW-1185">Reference proteome</keyword>
<reference evidence="3 6" key="2">
    <citation type="submission" date="2018-05" db="EMBL/GenBank/DDBJ databases">
        <title>Genomic Encyclopedia of Type Strains, Phase IV (KMG-IV): sequencing the most valuable type-strain genomes for metagenomic binning, comparative biology and taxonomic classification.</title>
        <authorList>
            <person name="Goeker M."/>
        </authorList>
    </citation>
    <scope>NUCLEOTIDE SEQUENCE [LARGE SCALE GENOMIC DNA]</scope>
    <source>
        <strain evidence="3 6">DSM 28816</strain>
    </source>
</reference>
<feature type="domain" description="GGDEF" evidence="2">
    <location>
        <begin position="230"/>
        <end position="366"/>
    </location>
</feature>
<gene>
    <name evidence="3" type="ORF">C8E03_103454</name>
    <name evidence="4" type="ORF">CG710_020450</name>
</gene>
<feature type="transmembrane region" description="Helical" evidence="1">
    <location>
        <begin position="163"/>
        <end position="184"/>
    </location>
</feature>
<dbReference type="GO" id="GO:0052621">
    <property type="term" value="F:diguanylate cyclase activity"/>
    <property type="evidence" value="ECO:0007669"/>
    <property type="project" value="TreeGrafter"/>
</dbReference>
<keyword evidence="1" id="KW-0472">Membrane</keyword>
<name>A0A255IQW9_9FIRM</name>
<dbReference type="InterPro" id="IPR043128">
    <property type="entry name" value="Rev_trsase/Diguanyl_cyclase"/>
</dbReference>
<dbReference type="NCBIfam" id="TIGR00254">
    <property type="entry name" value="GGDEF"/>
    <property type="match status" value="1"/>
</dbReference>
<accession>A0A255IQW9</accession>
<feature type="transmembrane region" description="Helical" evidence="1">
    <location>
        <begin position="94"/>
        <end position="114"/>
    </location>
</feature>
<evidence type="ECO:0000313" key="5">
    <source>
        <dbReference type="Proteomes" id="UP000216411"/>
    </source>
</evidence>
<dbReference type="Proteomes" id="UP000216411">
    <property type="component" value="Unassembled WGS sequence"/>
</dbReference>
<dbReference type="SUPFAM" id="SSF55073">
    <property type="entry name" value="Nucleotide cyclase"/>
    <property type="match status" value="1"/>
</dbReference>
<dbReference type="EMBL" id="QICS01000003">
    <property type="protein sequence ID" value="PXV91882.1"/>
    <property type="molecule type" value="Genomic_DNA"/>
</dbReference>
<comment type="caution">
    <text evidence="3">The sequence shown here is derived from an EMBL/GenBank/DDBJ whole genome shotgun (WGS) entry which is preliminary data.</text>
</comment>
<evidence type="ECO:0000259" key="2">
    <source>
        <dbReference type="PROSITE" id="PS50887"/>
    </source>
</evidence>
<sequence>MKLKNFFLKWSYNNAGKDFFILNKNKISAINFHSLNILNNVAVFIFGFFCIYSQFTNLEKLFNVYLIYFIIFIIINLLYKHVHKHGFFISNRNLYFVITLLYIYGIYIGCFNLPNLTSVMYPVFVICIPLLFILPTIQITLYTLIFTIFYITFSKMLKSNTIACIDMTNIIACLLISAITSYTVTCARITEIRTNMKLEHACNTDEITGLHNRRSFNNFIVNQFDTIHNDCLTLMMIDVDNFKNYNDSYGHICGDNCLSTIGQLFKQFEEDNSCYIARYGGEEFVLVDSKHALSEVIIFARKLIQMVNELNIENINSPYKRITISIGISSRVTSDVKNYIDLINLADDALYSAKSNGKNTLMIATHSI</sequence>
<dbReference type="EMBL" id="NOKA02000103">
    <property type="protein sequence ID" value="RDY27636.1"/>
    <property type="molecule type" value="Genomic_DNA"/>
</dbReference>
<proteinExistence type="predicted"/>
<dbReference type="PROSITE" id="PS50887">
    <property type="entry name" value="GGDEF"/>
    <property type="match status" value="1"/>
</dbReference>
<reference evidence="4 5" key="1">
    <citation type="journal article" date="2017" name="Genome Announc.">
        <title>Draft Genome Sequence of a Sporulating and Motile Strain of Lachnotalea glycerini Isolated from Water in Quebec City, Canada.</title>
        <authorList>
            <person name="Maheux A.F."/>
            <person name="Boudreau D.K."/>
            <person name="Berube E."/>
            <person name="Boissinot M."/>
            <person name="Raymond F."/>
            <person name="Brodeur S."/>
            <person name="Corbeil J."/>
            <person name="Isabel S."/>
            <person name="Omar R.F."/>
            <person name="Bergeron M.G."/>
        </authorList>
    </citation>
    <scope>NUCLEOTIDE SEQUENCE [LARGE SCALE GENOMIC DNA]</scope>
    <source>
        <strain evidence="4 5">CCRI-19302</strain>
    </source>
</reference>
<feature type="transmembrane region" description="Helical" evidence="1">
    <location>
        <begin position="37"/>
        <end position="55"/>
    </location>
</feature>
<evidence type="ECO:0000313" key="6">
    <source>
        <dbReference type="Proteomes" id="UP000247523"/>
    </source>
</evidence>
<evidence type="ECO:0000313" key="3">
    <source>
        <dbReference type="EMBL" id="PXV91882.1"/>
    </source>
</evidence>
<feature type="transmembrane region" description="Helical" evidence="1">
    <location>
        <begin position="61"/>
        <end position="82"/>
    </location>
</feature>
<dbReference type="GO" id="GO:0043709">
    <property type="term" value="P:cell adhesion involved in single-species biofilm formation"/>
    <property type="evidence" value="ECO:0007669"/>
    <property type="project" value="TreeGrafter"/>
</dbReference>
<protein>
    <submittedName>
        <fullName evidence="3">Diguanylate cyclase (GGDEF)-like protein</fullName>
    </submittedName>
    <submittedName>
        <fullName evidence="4">GGDEF domain-containing protein</fullName>
    </submittedName>
</protein>
<dbReference type="GO" id="GO:1902201">
    <property type="term" value="P:negative regulation of bacterial-type flagellum-dependent cell motility"/>
    <property type="evidence" value="ECO:0007669"/>
    <property type="project" value="TreeGrafter"/>
</dbReference>
<organism evidence="3 6">
    <name type="scientific">Lachnotalea glycerini</name>
    <dbReference type="NCBI Taxonomy" id="1763509"/>
    <lineage>
        <taxon>Bacteria</taxon>
        <taxon>Bacillati</taxon>
        <taxon>Bacillota</taxon>
        <taxon>Clostridia</taxon>
        <taxon>Lachnospirales</taxon>
        <taxon>Lachnospiraceae</taxon>
        <taxon>Lachnotalea</taxon>
    </lineage>
</organism>
<dbReference type="OrthoDB" id="9804955at2"/>
<dbReference type="Gene3D" id="3.30.70.270">
    <property type="match status" value="1"/>
</dbReference>
<dbReference type="InterPro" id="IPR000160">
    <property type="entry name" value="GGDEF_dom"/>
</dbReference>
<dbReference type="InterPro" id="IPR050469">
    <property type="entry name" value="Diguanylate_Cyclase"/>
</dbReference>
<keyword evidence="1" id="KW-0812">Transmembrane</keyword>
<dbReference type="InterPro" id="IPR029787">
    <property type="entry name" value="Nucleotide_cyclase"/>
</dbReference>
<evidence type="ECO:0000256" key="1">
    <source>
        <dbReference type="SAM" id="Phobius"/>
    </source>
</evidence>